<dbReference type="AlphaFoldDB" id="A0A2H0V676"/>
<evidence type="ECO:0000313" key="4">
    <source>
        <dbReference type="Proteomes" id="UP000229901"/>
    </source>
</evidence>
<dbReference type="PANTHER" id="PTHR47245">
    <property type="entry name" value="PEPTIDYLPROLYL ISOMERASE"/>
    <property type="match status" value="1"/>
</dbReference>
<name>A0A2H0V676_9BACT</name>
<gene>
    <name evidence="3" type="ORF">COT97_00750</name>
</gene>
<reference evidence="4" key="1">
    <citation type="submission" date="2017-09" db="EMBL/GenBank/DDBJ databases">
        <title>Depth-based differentiation of microbial function through sediment-hosted aquifers and enrichment of novel symbionts in the deep terrestrial subsurface.</title>
        <authorList>
            <person name="Probst A.J."/>
            <person name="Ladd B."/>
            <person name="Jarett J.K."/>
            <person name="Geller-Mcgrath D.E."/>
            <person name="Sieber C.M.K."/>
            <person name="Emerson J.B."/>
            <person name="Anantharaman K."/>
            <person name="Thomas B.C."/>
            <person name="Malmstrom R."/>
            <person name="Stieglmeier M."/>
            <person name="Klingl A."/>
            <person name="Woyke T."/>
            <person name="Ryan C.M."/>
            <person name="Banfield J.F."/>
        </authorList>
    </citation>
    <scope>NUCLEOTIDE SEQUENCE [LARGE SCALE GENOMIC DNA]</scope>
</reference>
<dbReference type="GO" id="GO:0003755">
    <property type="term" value="F:peptidyl-prolyl cis-trans isomerase activity"/>
    <property type="evidence" value="ECO:0007669"/>
    <property type="project" value="UniProtKB-KW"/>
</dbReference>
<organism evidence="3 4">
    <name type="scientific">Candidatus Falkowbacteria bacterium CG10_big_fil_rev_8_21_14_0_10_39_11</name>
    <dbReference type="NCBI Taxonomy" id="1974565"/>
    <lineage>
        <taxon>Bacteria</taxon>
        <taxon>Candidatus Falkowiibacteriota</taxon>
    </lineage>
</organism>
<dbReference type="EMBL" id="PFAP01000003">
    <property type="protein sequence ID" value="PIR94573.1"/>
    <property type="molecule type" value="Genomic_DNA"/>
</dbReference>
<dbReference type="SUPFAM" id="SSF54534">
    <property type="entry name" value="FKBP-like"/>
    <property type="match status" value="1"/>
</dbReference>
<evidence type="ECO:0000259" key="2">
    <source>
        <dbReference type="PROSITE" id="PS50198"/>
    </source>
</evidence>
<evidence type="ECO:0000256" key="1">
    <source>
        <dbReference type="PROSITE-ProRule" id="PRU00278"/>
    </source>
</evidence>
<dbReference type="PROSITE" id="PS01096">
    <property type="entry name" value="PPIC_PPIASE_1"/>
    <property type="match status" value="1"/>
</dbReference>
<dbReference type="Pfam" id="PF00639">
    <property type="entry name" value="Rotamase"/>
    <property type="match status" value="1"/>
</dbReference>
<sequence>MNYELVNLAKQDFGSVENFEQEINKTFGWSLEEFKSRILYNSLANQKLGEIYSKDQNNLDQAKVKAEDILTQLKSGADFATLAKQNSDDPGSAESGGNLGWFGRGIMVKEFEDAAFALEPGQLSDIIQTDYGYHILYLEDKTEATDETDEEVNVSHILISPETFQSVLDKAVEEAKVIKFIKI</sequence>
<keyword evidence="1" id="KW-0413">Isomerase</keyword>
<dbReference type="PANTHER" id="PTHR47245:SF2">
    <property type="entry name" value="PEPTIDYL-PROLYL CIS-TRANS ISOMERASE HP_0175-RELATED"/>
    <property type="match status" value="1"/>
</dbReference>
<keyword evidence="1" id="KW-0697">Rotamase</keyword>
<proteinExistence type="predicted"/>
<protein>
    <recommendedName>
        <fullName evidence="2">PpiC domain-containing protein</fullName>
    </recommendedName>
</protein>
<evidence type="ECO:0000313" key="3">
    <source>
        <dbReference type="EMBL" id="PIR94573.1"/>
    </source>
</evidence>
<dbReference type="PROSITE" id="PS50198">
    <property type="entry name" value="PPIC_PPIASE_2"/>
    <property type="match status" value="1"/>
</dbReference>
<comment type="caution">
    <text evidence="3">The sequence shown here is derived from an EMBL/GenBank/DDBJ whole genome shotgun (WGS) entry which is preliminary data.</text>
</comment>
<dbReference type="Gene3D" id="3.10.50.40">
    <property type="match status" value="1"/>
</dbReference>
<feature type="domain" description="PpiC" evidence="2">
    <location>
        <begin position="43"/>
        <end position="140"/>
    </location>
</feature>
<dbReference type="Proteomes" id="UP000229901">
    <property type="component" value="Unassembled WGS sequence"/>
</dbReference>
<dbReference type="InterPro" id="IPR023058">
    <property type="entry name" value="PPIase_PpiC_CS"/>
</dbReference>
<accession>A0A2H0V676</accession>
<dbReference type="InterPro" id="IPR000297">
    <property type="entry name" value="PPIase_PpiC"/>
</dbReference>
<dbReference type="InterPro" id="IPR050245">
    <property type="entry name" value="PrsA_foldase"/>
</dbReference>
<dbReference type="InterPro" id="IPR046357">
    <property type="entry name" value="PPIase_dom_sf"/>
</dbReference>